<feature type="signal peptide" evidence="1">
    <location>
        <begin position="1"/>
        <end position="28"/>
    </location>
</feature>
<dbReference type="RefSeq" id="WP_262601023.1">
    <property type="nucleotide sequence ID" value="NZ_CP103300.1"/>
</dbReference>
<keyword evidence="3" id="KW-1185">Reference proteome</keyword>
<gene>
    <name evidence="2" type="ORF">NX720_10305</name>
</gene>
<dbReference type="EMBL" id="CP103300">
    <property type="protein sequence ID" value="UYM18270.1"/>
    <property type="molecule type" value="Genomic_DNA"/>
</dbReference>
<evidence type="ECO:0000313" key="2">
    <source>
        <dbReference type="EMBL" id="UYM18270.1"/>
    </source>
</evidence>
<sequence length="451" mass="49994">MQKIVVYLMRKRSIPALILTVLSGYCGAGDPVGSNSHQRNERYSPCTSFSYDIIEVVPTGADLLTHLRSIRDYISQKTTPSGDDFSGSGSGSVFYFDPDINRATGRATEKNNRFESMLIKLKHPNAIIPLNSDDEDYISFGSRADEVQTYSGIKPSEPDRLKTAMLLLKPSDTPYVMSGSIDISDFSLTICSLAKKSQDGPGVENDKPVTIKLNSSLSPAGSDRSDVKPRKAWFSVTGKGELSIAGVFLNAFESKENFPVIYADGKSQVNIDRSDILRTTSEPENIVHSNRSLIVVRRGTQVPEISITHSRLYSNLHKGSIIKSIPVPPGVDWTRKERIVMNVYNSYFYVPDGEKYFDVGRLTALTRKHIRYYHSATPDHYKYFAQTSSNSPLKLFNNHDVYSDMAANKLAASSDPSGLSPFRQNNSAVQTVKVGLFPVILSFVWLGVGQF</sequence>
<reference evidence="2" key="1">
    <citation type="submission" date="2022-10" db="EMBL/GenBank/DDBJ databases">
        <title>Completed Genome Sequence of two octocoral isolated bacterium, Endozoicomonas euniceicola EF212T and Endozoicomonas gorgoniicola PS125T.</title>
        <authorList>
            <person name="Chiou Y.-J."/>
            <person name="Chen Y.-H."/>
        </authorList>
    </citation>
    <scope>NUCLEOTIDE SEQUENCE</scope>
    <source>
        <strain evidence="2">EF212</strain>
    </source>
</reference>
<protein>
    <submittedName>
        <fullName evidence="2">Uncharacterized protein</fullName>
    </submittedName>
</protein>
<keyword evidence="1" id="KW-0732">Signal</keyword>
<organism evidence="2 3">
    <name type="scientific">Endozoicomonas euniceicola</name>
    <dbReference type="NCBI Taxonomy" id="1234143"/>
    <lineage>
        <taxon>Bacteria</taxon>
        <taxon>Pseudomonadati</taxon>
        <taxon>Pseudomonadota</taxon>
        <taxon>Gammaproteobacteria</taxon>
        <taxon>Oceanospirillales</taxon>
        <taxon>Endozoicomonadaceae</taxon>
        <taxon>Endozoicomonas</taxon>
    </lineage>
</organism>
<accession>A0ABY6H011</accession>
<feature type="chain" id="PRO_5045071686" evidence="1">
    <location>
        <begin position="29"/>
        <end position="451"/>
    </location>
</feature>
<dbReference type="Proteomes" id="UP001163255">
    <property type="component" value="Chromosome"/>
</dbReference>
<proteinExistence type="predicted"/>
<evidence type="ECO:0000313" key="3">
    <source>
        <dbReference type="Proteomes" id="UP001163255"/>
    </source>
</evidence>
<evidence type="ECO:0000256" key="1">
    <source>
        <dbReference type="SAM" id="SignalP"/>
    </source>
</evidence>
<name>A0ABY6H011_9GAMM</name>